<dbReference type="AlphaFoldDB" id="A0A4Q8A9D7"/>
<feature type="region of interest" description="Disordered" evidence="1">
    <location>
        <begin position="32"/>
        <end position="53"/>
    </location>
</feature>
<dbReference type="RefSeq" id="WP_242607449.1">
    <property type="nucleotide sequence ID" value="NZ_SHLA01000001.1"/>
</dbReference>
<dbReference type="PANTHER" id="PTHR40254:SF1">
    <property type="entry name" value="BLR0577 PROTEIN"/>
    <property type="match status" value="1"/>
</dbReference>
<comment type="caution">
    <text evidence="3">The sequence shown here is derived from an EMBL/GenBank/DDBJ whole genome shotgun (WGS) entry which is preliminary data.</text>
</comment>
<evidence type="ECO:0000259" key="2">
    <source>
        <dbReference type="Pfam" id="PF13454"/>
    </source>
</evidence>
<evidence type="ECO:0000313" key="4">
    <source>
        <dbReference type="Proteomes" id="UP000292685"/>
    </source>
</evidence>
<feature type="domain" description="FAD-dependent urate hydroxylase HpyO/Asp monooxygenase CreE-like FAD/NAD(P)-binding" evidence="2">
    <location>
        <begin position="10"/>
        <end position="187"/>
    </location>
</feature>
<keyword evidence="4" id="KW-1185">Reference proteome</keyword>
<dbReference type="InterPro" id="IPR052189">
    <property type="entry name" value="L-asp_N-monooxygenase_NS-form"/>
</dbReference>
<name>A0A4Q8A9D7_9MICC</name>
<proteinExistence type="predicted"/>
<dbReference type="Pfam" id="PF13454">
    <property type="entry name" value="NAD_binding_9"/>
    <property type="match status" value="1"/>
</dbReference>
<dbReference type="InterPro" id="IPR038732">
    <property type="entry name" value="HpyO/CreE_NAD-binding"/>
</dbReference>
<dbReference type="EMBL" id="SHLA01000001">
    <property type="protein sequence ID" value="RZU60544.1"/>
    <property type="molecule type" value="Genomic_DNA"/>
</dbReference>
<dbReference type="PANTHER" id="PTHR40254">
    <property type="entry name" value="BLR0577 PROTEIN"/>
    <property type="match status" value="1"/>
</dbReference>
<evidence type="ECO:0000313" key="3">
    <source>
        <dbReference type="EMBL" id="RZU60544.1"/>
    </source>
</evidence>
<feature type="compositionally biased region" description="Basic and acidic residues" evidence="1">
    <location>
        <begin position="32"/>
        <end position="46"/>
    </location>
</feature>
<sequence length="712" mass="76221">MSRERYVVTVIGAGPRGTSVLERLLARLEADRRDRELSPHDGEPRAEGSAASTPARLAIQIVEPYRPGSGHVWSSAQSRLFLMNTPAMYPTVAPPREGDGPGLTFEQWRGLGGDGAVLAPVEQRELADLGPGDYPSRALYGRYLEHVHDAVVARLSAHPDVESVEHLRASAVGIERRSADYRIELTAHDDAVRTSRGRIAPTAGLSDRRPGAAGVDSHVPEAVASDAVVLAVGHVPAELNPRQAAAGRRAEELGLTYQGPNVPSDVDWAAFPGGEPLLVRGLGLNFFDALAQLTTARGGDFVPTGAGPGRALDYRRSGREPKIFAASRRGAPYRAKVEVPAFVPPSVELVYLTFERVHALAAAGAPGEPRGKVGFDAHIWPLLHRDVLRTYYRVAARVAPERFRDVDEFLARLDVLLDAQIHPEQNVQGTPVHGQEVWRSQVADLVDDMAPEVGWLDVPALGAPFAKRGFTSADAYQQAVLEYLEADAAGSAAGEDDPLKMAIGALHAGRLLTKRLVAESLIDEVSRTDEVQKWFEPLVEGAASGPPLRRIEELAALARAGVVTFLGPDPVFTLDDEGEYSGVFTASSRWVDAPPVTAHHMLEAMMPANRVAQTASPLLKRLQSDGLARPIPIPTEDGETVPGPGFDVVGTPYRLVDASGIAHRSIFVLGLQLSGVQWGTAIAAEAGGSYDDGARTLADADAVAVELLRLAR</sequence>
<protein>
    <submittedName>
        <fullName evidence="3">FAD-NAD(P)-binding protein</fullName>
    </submittedName>
</protein>
<accession>A0A4Q8A9D7</accession>
<dbReference type="Proteomes" id="UP000292685">
    <property type="component" value="Unassembled WGS sequence"/>
</dbReference>
<evidence type="ECO:0000256" key="1">
    <source>
        <dbReference type="SAM" id="MobiDB-lite"/>
    </source>
</evidence>
<gene>
    <name evidence="3" type="ORF">EV380_0078</name>
</gene>
<organism evidence="3 4">
    <name type="scientific">Zhihengliuella halotolerans</name>
    <dbReference type="NCBI Taxonomy" id="370736"/>
    <lineage>
        <taxon>Bacteria</taxon>
        <taxon>Bacillati</taxon>
        <taxon>Actinomycetota</taxon>
        <taxon>Actinomycetes</taxon>
        <taxon>Micrococcales</taxon>
        <taxon>Micrococcaceae</taxon>
        <taxon>Zhihengliuella</taxon>
    </lineage>
</organism>
<reference evidence="3 4" key="1">
    <citation type="submission" date="2019-02" db="EMBL/GenBank/DDBJ databases">
        <title>Sequencing the genomes of 1000 actinobacteria strains.</title>
        <authorList>
            <person name="Klenk H.-P."/>
        </authorList>
    </citation>
    <scope>NUCLEOTIDE SEQUENCE [LARGE SCALE GENOMIC DNA]</scope>
    <source>
        <strain evidence="3 4">DSM 17364</strain>
    </source>
</reference>